<evidence type="ECO:0000256" key="6">
    <source>
        <dbReference type="SAM" id="MobiDB-lite"/>
    </source>
</evidence>
<dbReference type="PANTHER" id="PTHR33217:SF7">
    <property type="entry name" value="TRANSPOSASE FOR INSERTION SEQUENCE ELEMENT IS1081"/>
    <property type="match status" value="1"/>
</dbReference>
<accession>A0A7W5H8A0</accession>
<evidence type="ECO:0000256" key="3">
    <source>
        <dbReference type="ARBA" id="ARBA00022578"/>
    </source>
</evidence>
<feature type="region of interest" description="Disordered" evidence="6">
    <location>
        <begin position="161"/>
        <end position="183"/>
    </location>
</feature>
<keyword evidence="9" id="KW-1185">Reference proteome</keyword>
<sequence length="344" mass="40343">MVDKLNTTAVAEAMRRDFLLTLSTGFLYDCLDYAIRKFDGAEFRAKVLSDFSGSLCVDEIHLGHRVVLLASDPVSDNPIACALVSKNDAAHMLRFLRNLKNHGFSPETVISDRSPLYPKTIAEVWSDADHQLCVFHVISEVNDHVLDAVREVRRAIKPKRIKKGRGRPSRRQRARAKKLKEQRDQADRLFRRRHLIVTKNSNLTSQDKSTLTELLELSPELGVLRRFVVDLHELFAVRRSQDQAWKIWRRMRRNRSYLANEHLAKSLEVLRKENMVKLLSYLDHPVSVRSKVRTNNHVERCNRVLRYLEKVRYKWRRRRTIVRHILLQFQNWMKRKEIPAPTAG</sequence>
<evidence type="ECO:0000256" key="1">
    <source>
        <dbReference type="ARBA" id="ARBA00002190"/>
    </source>
</evidence>
<dbReference type="GO" id="GO:0003677">
    <property type="term" value="F:DNA binding"/>
    <property type="evidence" value="ECO:0007669"/>
    <property type="project" value="UniProtKB-KW"/>
</dbReference>
<dbReference type="InterPro" id="IPR001207">
    <property type="entry name" value="Transposase_mutator"/>
</dbReference>
<comment type="similarity">
    <text evidence="2">Belongs to the transposase mutator family.</text>
</comment>
<comment type="function">
    <text evidence="1">Required for the transposition of the insertion element.</text>
</comment>
<comment type="caution">
    <text evidence="8">The sequence shown here is derived from an EMBL/GenBank/DDBJ whole genome shotgun (WGS) entry which is preliminary data.</text>
</comment>
<evidence type="ECO:0000313" key="9">
    <source>
        <dbReference type="Proteomes" id="UP000536179"/>
    </source>
</evidence>
<reference evidence="8 9" key="1">
    <citation type="submission" date="2020-08" db="EMBL/GenBank/DDBJ databases">
        <title>Genomic Encyclopedia of Type Strains, Phase III (KMG-III): the genomes of soil and plant-associated and newly described type strains.</title>
        <authorList>
            <person name="Whitman W."/>
        </authorList>
    </citation>
    <scope>NUCLEOTIDE SEQUENCE [LARGE SCALE GENOMIC DNA]</scope>
    <source>
        <strain evidence="8 9">CECT 8075</strain>
    </source>
</reference>
<evidence type="ECO:0000256" key="5">
    <source>
        <dbReference type="ARBA" id="ARBA00023172"/>
    </source>
</evidence>
<dbReference type="GO" id="GO:0004803">
    <property type="term" value="F:transposase activity"/>
    <property type="evidence" value="ECO:0007669"/>
    <property type="project" value="InterPro"/>
</dbReference>
<dbReference type="AlphaFoldDB" id="A0A7W5H8A0"/>
<dbReference type="Proteomes" id="UP000536179">
    <property type="component" value="Unassembled WGS sequence"/>
</dbReference>
<dbReference type="RefSeq" id="WP_184307638.1">
    <property type="nucleotide sequence ID" value="NZ_JACHXU010000021.1"/>
</dbReference>
<keyword evidence="3" id="KW-0815">Transposition</keyword>
<dbReference type="EMBL" id="JACHXU010000021">
    <property type="protein sequence ID" value="MBB3209214.1"/>
    <property type="molecule type" value="Genomic_DNA"/>
</dbReference>
<protein>
    <recommendedName>
        <fullName evidence="7">Transposase IS204/IS1001/IS1096/IS1165 DDE domain-containing protein</fullName>
    </recommendedName>
</protein>
<evidence type="ECO:0000259" key="7">
    <source>
        <dbReference type="Pfam" id="PF01610"/>
    </source>
</evidence>
<gene>
    <name evidence="8" type="ORF">FHS27_005052</name>
</gene>
<evidence type="ECO:0000313" key="8">
    <source>
        <dbReference type="EMBL" id="MBB3209214.1"/>
    </source>
</evidence>
<dbReference type="Pfam" id="PF01610">
    <property type="entry name" value="DDE_Tnp_ISL3"/>
    <property type="match status" value="1"/>
</dbReference>
<keyword evidence="4" id="KW-0238">DNA-binding</keyword>
<keyword evidence="5" id="KW-0233">DNA recombination</keyword>
<dbReference type="GO" id="GO:0006313">
    <property type="term" value="P:DNA transposition"/>
    <property type="evidence" value="ECO:0007669"/>
    <property type="project" value="InterPro"/>
</dbReference>
<name>A0A7W5H8A0_9BACT</name>
<evidence type="ECO:0000256" key="2">
    <source>
        <dbReference type="ARBA" id="ARBA00010961"/>
    </source>
</evidence>
<organism evidence="8 9">
    <name type="scientific">Aporhodopirellula rubra</name>
    <dbReference type="NCBI Taxonomy" id="980271"/>
    <lineage>
        <taxon>Bacteria</taxon>
        <taxon>Pseudomonadati</taxon>
        <taxon>Planctomycetota</taxon>
        <taxon>Planctomycetia</taxon>
        <taxon>Pirellulales</taxon>
        <taxon>Pirellulaceae</taxon>
        <taxon>Aporhodopirellula</taxon>
    </lineage>
</organism>
<feature type="compositionally biased region" description="Basic residues" evidence="6">
    <location>
        <begin position="161"/>
        <end position="178"/>
    </location>
</feature>
<dbReference type="PANTHER" id="PTHR33217">
    <property type="entry name" value="TRANSPOSASE FOR INSERTION SEQUENCE ELEMENT IS1081"/>
    <property type="match status" value="1"/>
</dbReference>
<dbReference type="InterPro" id="IPR002560">
    <property type="entry name" value="Transposase_DDE"/>
</dbReference>
<proteinExistence type="inferred from homology"/>
<evidence type="ECO:0000256" key="4">
    <source>
        <dbReference type="ARBA" id="ARBA00023125"/>
    </source>
</evidence>
<feature type="domain" description="Transposase IS204/IS1001/IS1096/IS1165 DDE" evidence="7">
    <location>
        <begin position="55"/>
        <end position="287"/>
    </location>
</feature>